<evidence type="ECO:0000256" key="1">
    <source>
        <dbReference type="SAM" id="MobiDB-lite"/>
    </source>
</evidence>
<feature type="compositionally biased region" description="Gly residues" evidence="1">
    <location>
        <begin position="165"/>
        <end position="174"/>
    </location>
</feature>
<protein>
    <submittedName>
        <fullName evidence="2">Stage II sporulation protein P</fullName>
    </submittedName>
</protein>
<dbReference type="RefSeq" id="WP_136372188.1">
    <property type="nucleotide sequence ID" value="NZ_SSOB01000035.1"/>
</dbReference>
<organism evidence="2 3">
    <name type="scientific">Cohnella fermenti</name>
    <dbReference type="NCBI Taxonomy" id="2565925"/>
    <lineage>
        <taxon>Bacteria</taxon>
        <taxon>Bacillati</taxon>
        <taxon>Bacillota</taxon>
        <taxon>Bacilli</taxon>
        <taxon>Bacillales</taxon>
        <taxon>Paenibacillaceae</taxon>
        <taxon>Cohnella</taxon>
    </lineage>
</organism>
<gene>
    <name evidence="2" type="ORF">E6C55_23105</name>
</gene>
<dbReference type="NCBIfam" id="TIGR02867">
    <property type="entry name" value="spore_II_P"/>
    <property type="match status" value="1"/>
</dbReference>
<dbReference type="InterPro" id="IPR010897">
    <property type="entry name" value="Spore_II_P"/>
</dbReference>
<keyword evidence="3" id="KW-1185">Reference proteome</keyword>
<evidence type="ECO:0000313" key="2">
    <source>
        <dbReference type="EMBL" id="THF74997.1"/>
    </source>
</evidence>
<dbReference type="SUPFAM" id="SSF53187">
    <property type="entry name" value="Zn-dependent exopeptidases"/>
    <property type="match status" value="1"/>
</dbReference>
<dbReference type="Pfam" id="PF07454">
    <property type="entry name" value="SpoIIP"/>
    <property type="match status" value="1"/>
</dbReference>
<accession>A0A4S4BJX9</accession>
<reference evidence="2 3" key="1">
    <citation type="submission" date="2019-04" db="EMBL/GenBank/DDBJ databases">
        <title>Cohnella sp. nov. isolated from preserved vegetables.</title>
        <authorList>
            <person name="Lin S.-Y."/>
            <person name="Hung M.-H."/>
            <person name="Young C.-C."/>
        </authorList>
    </citation>
    <scope>NUCLEOTIDE SEQUENCE [LARGE SCALE GENOMIC DNA]</scope>
    <source>
        <strain evidence="2 3">CC-MHH1044</strain>
    </source>
</reference>
<feature type="compositionally biased region" description="Low complexity" evidence="1">
    <location>
        <begin position="191"/>
        <end position="200"/>
    </location>
</feature>
<name>A0A4S4BJX9_9BACL</name>
<dbReference type="Gene3D" id="3.40.630.40">
    <property type="entry name" value="Zn-dependent exopeptidases"/>
    <property type="match status" value="1"/>
</dbReference>
<sequence length="426" mass="45492">MRRIAAAGRKRPVRNPRRILATGKAFLLLSAGSMVVFLLLGLGGMLQNAMATNPVKSMKGFAASLPATLFSSLLGMELPHMAKQENSSPLSARKAAAFLVRFLTDLNPNDPKSLLELGMPGIGQDNAVLLRPGSGGSADEAPVDHAPESVTMEDAPVTEPEAGSEGAGGDGDGSGSSAAASGTQPPQSGSAGTEAPGTPEAETETSGRKVVFIYHSHNRESFFPELKEGTKQPDSDTVNVTLVGQRLAAGLEKLGVGALHSDKDYAKTTKDYNWNNSYKYSLATVKEAMASDKDLKFFFDIHRDSQHRSKTTATIGGVDYAQVYFIIGHRNPDWEENEKFANDIHQVLEKEYPGLSRGIWGKDSSTGNGEYNQSVAPDSVLIEIGGVDNTLEECYRTADALAEVISELYWKQQDALEVGGQAANGK</sequence>
<evidence type="ECO:0000313" key="3">
    <source>
        <dbReference type="Proteomes" id="UP000310636"/>
    </source>
</evidence>
<proteinExistence type="predicted"/>
<comment type="caution">
    <text evidence="2">The sequence shown here is derived from an EMBL/GenBank/DDBJ whole genome shotgun (WGS) entry which is preliminary data.</text>
</comment>
<dbReference type="EMBL" id="SSOB01000035">
    <property type="protein sequence ID" value="THF74997.1"/>
    <property type="molecule type" value="Genomic_DNA"/>
</dbReference>
<dbReference type="OrthoDB" id="1633470at2"/>
<dbReference type="Proteomes" id="UP000310636">
    <property type="component" value="Unassembled WGS sequence"/>
</dbReference>
<feature type="region of interest" description="Disordered" evidence="1">
    <location>
        <begin position="126"/>
        <end position="207"/>
    </location>
</feature>
<dbReference type="AlphaFoldDB" id="A0A4S4BJX9"/>